<evidence type="ECO:0000313" key="2">
    <source>
        <dbReference type="EMBL" id="MFB9860822.1"/>
    </source>
</evidence>
<gene>
    <name evidence="2" type="ORF">ACFFLE_06815</name>
</gene>
<dbReference type="PANTHER" id="PTHR43328:SF1">
    <property type="entry name" value="N-ACETYLTRANSFERASE DOMAIN-CONTAINING PROTEIN"/>
    <property type="match status" value="1"/>
</dbReference>
<dbReference type="Pfam" id="PF00583">
    <property type="entry name" value="Acetyltransf_1"/>
    <property type="match status" value="1"/>
</dbReference>
<reference evidence="2 3" key="1">
    <citation type="submission" date="2024-09" db="EMBL/GenBank/DDBJ databases">
        <authorList>
            <person name="Sun Q."/>
            <person name="Mori K."/>
        </authorList>
    </citation>
    <scope>NUCLEOTIDE SEQUENCE [LARGE SCALE GENOMIC DNA]</scope>
    <source>
        <strain evidence="2 3">JCM 12822</strain>
    </source>
</reference>
<evidence type="ECO:0000259" key="1">
    <source>
        <dbReference type="PROSITE" id="PS51186"/>
    </source>
</evidence>
<protein>
    <submittedName>
        <fullName evidence="2">GNAT family N-acetyltransferase</fullName>
        <ecNumber evidence="2">2.3.-.-</ecNumber>
    </submittedName>
</protein>
<dbReference type="Proteomes" id="UP001589740">
    <property type="component" value="Unassembled WGS sequence"/>
</dbReference>
<dbReference type="PANTHER" id="PTHR43328">
    <property type="entry name" value="ACETYLTRANSFERASE-RELATED"/>
    <property type="match status" value="1"/>
</dbReference>
<evidence type="ECO:0000313" key="3">
    <source>
        <dbReference type="Proteomes" id="UP001589740"/>
    </source>
</evidence>
<dbReference type="InterPro" id="IPR000182">
    <property type="entry name" value="GNAT_dom"/>
</dbReference>
<feature type="domain" description="N-acetyltransferase" evidence="1">
    <location>
        <begin position="4"/>
        <end position="160"/>
    </location>
</feature>
<keyword evidence="2" id="KW-0012">Acyltransferase</keyword>
<dbReference type="SUPFAM" id="SSF55729">
    <property type="entry name" value="Acyl-CoA N-acyltransferases (Nat)"/>
    <property type="match status" value="2"/>
</dbReference>
<comment type="caution">
    <text evidence="2">The sequence shown here is derived from an EMBL/GenBank/DDBJ whole genome shotgun (WGS) entry which is preliminary data.</text>
</comment>
<dbReference type="PROSITE" id="PS51186">
    <property type="entry name" value="GNAT"/>
    <property type="match status" value="1"/>
</dbReference>
<proteinExistence type="predicted"/>
<dbReference type="InterPro" id="IPR016181">
    <property type="entry name" value="Acyl_CoA_acyltransferase"/>
</dbReference>
<dbReference type="EC" id="2.3.-.-" evidence="2"/>
<accession>A0ABV5Z3X9</accession>
<dbReference type="EMBL" id="JBHMAH010000015">
    <property type="protein sequence ID" value="MFB9860822.1"/>
    <property type="molecule type" value="Genomic_DNA"/>
</dbReference>
<dbReference type="GO" id="GO:0016746">
    <property type="term" value="F:acyltransferase activity"/>
    <property type="evidence" value="ECO:0007669"/>
    <property type="project" value="UniProtKB-KW"/>
</dbReference>
<sequence length="279" mass="31950">MDEISIRPFQENDRETLAAFRLSEQQQVYSSLPTDVVDDAVDDPDRVPCVVLNGEGTIIGFFVLHKHYQHEGYDTPHEVVYIRSLSIDEKLQGRGYGTQVAMRLPIYIQENFSNFDHLYLVVDAENTAAWNLYERAGFTHTATKEDGPIGKERLYYLDLDSKYVHNIKLGRDDAVQLPAIKIDIIRNQKETIGEIKGKVNGAELRITHLHVKAEERERGVASSAMRQIATFLRRDMPEIKQLTILTDDAAGWHKLFEKGGFVMMEDEGGQQKFVKYVNY</sequence>
<dbReference type="Gene3D" id="3.40.630.30">
    <property type="match status" value="2"/>
</dbReference>
<organism evidence="2 3">
    <name type="scientific">Salinicoccus siamensis</name>
    <dbReference type="NCBI Taxonomy" id="381830"/>
    <lineage>
        <taxon>Bacteria</taxon>
        <taxon>Bacillati</taxon>
        <taxon>Bacillota</taxon>
        <taxon>Bacilli</taxon>
        <taxon>Bacillales</taxon>
        <taxon>Staphylococcaceae</taxon>
        <taxon>Salinicoccus</taxon>
    </lineage>
</organism>
<dbReference type="CDD" id="cd04301">
    <property type="entry name" value="NAT_SF"/>
    <property type="match status" value="1"/>
</dbReference>
<name>A0ABV5Z3X9_9STAP</name>
<dbReference type="RefSeq" id="WP_380570398.1">
    <property type="nucleotide sequence ID" value="NZ_JBHMAH010000015.1"/>
</dbReference>
<keyword evidence="3" id="KW-1185">Reference proteome</keyword>
<keyword evidence="2" id="KW-0808">Transferase</keyword>